<evidence type="ECO:0000256" key="1">
    <source>
        <dbReference type="ARBA" id="ARBA00004706"/>
    </source>
</evidence>
<dbReference type="InterPro" id="IPR019468">
    <property type="entry name" value="AdenyloSucc_lyase_C"/>
</dbReference>
<comment type="pathway">
    <text evidence="1 13">Purine metabolism; IMP biosynthesis via de novo pathway; 5-amino-1-(5-phospho-D-ribosyl)imidazole-4-carboxamide from 5-amino-1-(5-phospho-D-ribosyl)imidazole-4-carboxylate: step 2/2.</text>
</comment>
<dbReference type="InterPro" id="IPR004769">
    <property type="entry name" value="Pur_lyase"/>
</dbReference>
<protein>
    <recommendedName>
        <fullName evidence="5 12">Adenylosuccinate lyase</fullName>
        <shortName evidence="13">ASL</shortName>
        <ecNumber evidence="4 12">4.3.2.2</ecNumber>
    </recommendedName>
    <alternativeName>
        <fullName evidence="10 13">Adenylosuccinase</fullName>
    </alternativeName>
</protein>
<dbReference type="Gene3D" id="1.20.200.10">
    <property type="entry name" value="Fumarase/aspartase (Central domain)"/>
    <property type="match status" value="1"/>
</dbReference>
<evidence type="ECO:0000256" key="9">
    <source>
        <dbReference type="ARBA" id="ARBA00024477"/>
    </source>
</evidence>
<dbReference type="UniPathway" id="UPA00074">
    <property type="reaction ID" value="UER00132"/>
</dbReference>
<evidence type="ECO:0000256" key="11">
    <source>
        <dbReference type="ARBA" id="ARBA00049115"/>
    </source>
</evidence>
<comment type="caution">
    <text evidence="15">The sequence shown here is derived from an EMBL/GenBank/DDBJ whole genome shotgun (WGS) entry which is preliminary data.</text>
</comment>
<keyword evidence="16" id="KW-1185">Reference proteome</keyword>
<evidence type="ECO:0000256" key="3">
    <source>
        <dbReference type="ARBA" id="ARBA00008273"/>
    </source>
</evidence>
<dbReference type="PANTHER" id="PTHR43172">
    <property type="entry name" value="ADENYLOSUCCINATE LYASE"/>
    <property type="match status" value="1"/>
</dbReference>
<dbReference type="GO" id="GO:0006189">
    <property type="term" value="P:'de novo' IMP biosynthetic process"/>
    <property type="evidence" value="ECO:0007669"/>
    <property type="project" value="UniProtKB-UniPathway"/>
</dbReference>
<dbReference type="InterPro" id="IPR000362">
    <property type="entry name" value="Fumarate_lyase_fam"/>
</dbReference>
<dbReference type="GO" id="GO:0004018">
    <property type="term" value="F:N6-(1,2-dicarboxyethyl)AMP AMP-lyase (fumarate-forming) activity"/>
    <property type="evidence" value="ECO:0007669"/>
    <property type="project" value="UniProtKB-UniRule"/>
</dbReference>
<gene>
    <name evidence="15" type="ORF">KKC1_13310</name>
</gene>
<name>A0A1Z5HRL6_9FIRM</name>
<evidence type="ECO:0000256" key="8">
    <source>
        <dbReference type="ARBA" id="ARBA00023239"/>
    </source>
</evidence>
<evidence type="ECO:0000256" key="6">
    <source>
        <dbReference type="ARBA" id="ARBA00022605"/>
    </source>
</evidence>
<dbReference type="CDD" id="cd01360">
    <property type="entry name" value="Adenylsuccinate_lyase_1"/>
    <property type="match status" value="1"/>
</dbReference>
<evidence type="ECO:0000256" key="10">
    <source>
        <dbReference type="ARBA" id="ARBA00030717"/>
    </source>
</evidence>
<dbReference type="InterPro" id="IPR024083">
    <property type="entry name" value="Fumarase/histidase_N"/>
</dbReference>
<dbReference type="GO" id="GO:0070626">
    <property type="term" value="F:(S)-2-(5-amino-1-(5-phospho-D-ribosyl)imidazole-4-carboxamido) succinate lyase (fumarate-forming) activity"/>
    <property type="evidence" value="ECO:0007669"/>
    <property type="project" value="TreeGrafter"/>
</dbReference>
<evidence type="ECO:0000313" key="16">
    <source>
        <dbReference type="Proteomes" id="UP000197032"/>
    </source>
</evidence>
<dbReference type="PROSITE" id="PS00163">
    <property type="entry name" value="FUMARATE_LYASES"/>
    <property type="match status" value="1"/>
</dbReference>
<dbReference type="OrthoDB" id="9768878at2"/>
<dbReference type="InterPro" id="IPR008948">
    <property type="entry name" value="L-Aspartase-like"/>
</dbReference>
<evidence type="ECO:0000256" key="4">
    <source>
        <dbReference type="ARBA" id="ARBA00012339"/>
    </source>
</evidence>
<dbReference type="UniPathway" id="UPA00075">
    <property type="reaction ID" value="UER00336"/>
</dbReference>
<comment type="similarity">
    <text evidence="3 13">Belongs to the lyase 1 family. Adenylosuccinate lyase subfamily.</text>
</comment>
<dbReference type="NCBIfam" id="TIGR00928">
    <property type="entry name" value="purB"/>
    <property type="match status" value="1"/>
</dbReference>
<reference evidence="16" key="1">
    <citation type="journal article" date="2017" name="Appl. Environ. Microbiol.">
        <title>Genomic analysis of Calderihabitans maritimus KKC1, a thermophilic hydrogenogenic carboxydotrophic bacterium isolated from marine sediment.</title>
        <authorList>
            <person name="Omae K."/>
            <person name="Yoneda Y."/>
            <person name="Fukuyama Y."/>
            <person name="Yoshida T."/>
            <person name="Sako Y."/>
        </authorList>
    </citation>
    <scope>NUCLEOTIDE SEQUENCE [LARGE SCALE GENOMIC DNA]</scope>
    <source>
        <strain evidence="16">KKC1</strain>
    </source>
</reference>
<dbReference type="PRINTS" id="PR00149">
    <property type="entry name" value="FUMRATELYASE"/>
</dbReference>
<organism evidence="15 16">
    <name type="scientific">Calderihabitans maritimus</name>
    <dbReference type="NCBI Taxonomy" id="1246530"/>
    <lineage>
        <taxon>Bacteria</taxon>
        <taxon>Bacillati</taxon>
        <taxon>Bacillota</taxon>
        <taxon>Clostridia</taxon>
        <taxon>Neomoorellales</taxon>
        <taxon>Calderihabitantaceae</taxon>
        <taxon>Calderihabitans</taxon>
    </lineage>
</organism>
<dbReference type="EMBL" id="BDGJ01000060">
    <property type="protein sequence ID" value="GAW92172.1"/>
    <property type="molecule type" value="Genomic_DNA"/>
</dbReference>
<dbReference type="SMART" id="SM00998">
    <property type="entry name" value="ADSL_C"/>
    <property type="match status" value="1"/>
</dbReference>
<evidence type="ECO:0000313" key="15">
    <source>
        <dbReference type="EMBL" id="GAW92172.1"/>
    </source>
</evidence>
<dbReference type="Gene3D" id="1.10.275.10">
    <property type="entry name" value="Fumarase/aspartase (N-terminal domain)"/>
    <property type="match status" value="1"/>
</dbReference>
<evidence type="ECO:0000256" key="12">
    <source>
        <dbReference type="NCBIfam" id="TIGR00928"/>
    </source>
</evidence>
<dbReference type="FunFam" id="1.20.200.10:FF:000008">
    <property type="entry name" value="Adenylosuccinate lyase"/>
    <property type="match status" value="1"/>
</dbReference>
<feature type="domain" description="Adenylosuccinate lyase C-terminal" evidence="14">
    <location>
        <begin position="349"/>
        <end position="429"/>
    </location>
</feature>
<evidence type="ECO:0000259" key="14">
    <source>
        <dbReference type="SMART" id="SM00998"/>
    </source>
</evidence>
<dbReference type="FunFam" id="1.10.40.30:FF:000007">
    <property type="entry name" value="Adenylosuccinate lyase"/>
    <property type="match status" value="1"/>
</dbReference>
<dbReference type="PRINTS" id="PR00145">
    <property type="entry name" value="ARGSUCLYASE"/>
</dbReference>
<proteinExistence type="inferred from homology"/>
<keyword evidence="7 13" id="KW-0658">Purine biosynthesis</keyword>
<evidence type="ECO:0000256" key="7">
    <source>
        <dbReference type="ARBA" id="ARBA00022755"/>
    </source>
</evidence>
<dbReference type="PANTHER" id="PTHR43172:SF1">
    <property type="entry name" value="ADENYLOSUCCINATE LYASE"/>
    <property type="match status" value="1"/>
</dbReference>
<comment type="catalytic activity">
    <reaction evidence="9">
        <text>(2S)-2-[5-amino-1-(5-phospho-beta-D-ribosyl)imidazole-4-carboxamido]succinate = 5-amino-1-(5-phospho-beta-D-ribosyl)imidazole-4-carboxamide + fumarate</text>
        <dbReference type="Rhea" id="RHEA:23920"/>
        <dbReference type="ChEBI" id="CHEBI:29806"/>
        <dbReference type="ChEBI" id="CHEBI:58443"/>
        <dbReference type="ChEBI" id="CHEBI:58475"/>
        <dbReference type="EC" id="4.3.2.2"/>
    </reaction>
    <physiologicalReaction direction="left-to-right" evidence="9">
        <dbReference type="Rhea" id="RHEA:23921"/>
    </physiologicalReaction>
</comment>
<keyword evidence="6" id="KW-0028">Amino-acid biosynthesis</keyword>
<dbReference type="EC" id="4.3.2.2" evidence="4 12"/>
<dbReference type="GO" id="GO:0005829">
    <property type="term" value="C:cytosol"/>
    <property type="evidence" value="ECO:0007669"/>
    <property type="project" value="TreeGrafter"/>
</dbReference>
<dbReference type="GO" id="GO:0008652">
    <property type="term" value="P:amino acid biosynthetic process"/>
    <property type="evidence" value="ECO:0007669"/>
    <property type="project" value="UniProtKB-KW"/>
</dbReference>
<dbReference type="Pfam" id="PF10397">
    <property type="entry name" value="ADSL_C"/>
    <property type="match status" value="1"/>
</dbReference>
<dbReference type="GO" id="GO:0044208">
    <property type="term" value="P:'de novo' AMP biosynthetic process"/>
    <property type="evidence" value="ECO:0007669"/>
    <property type="project" value="UniProtKB-UniPathway"/>
</dbReference>
<dbReference type="SUPFAM" id="SSF48557">
    <property type="entry name" value="L-aspartase-like"/>
    <property type="match status" value="1"/>
</dbReference>
<dbReference type="AlphaFoldDB" id="A0A1Z5HRL6"/>
<dbReference type="InterPro" id="IPR022761">
    <property type="entry name" value="Fumarate_lyase_N"/>
</dbReference>
<keyword evidence="8 13" id="KW-0456">Lyase</keyword>
<dbReference type="RefSeq" id="WP_088553584.1">
    <property type="nucleotide sequence ID" value="NZ_BDGJ01000060.1"/>
</dbReference>
<dbReference type="Proteomes" id="UP000197032">
    <property type="component" value="Unassembled WGS sequence"/>
</dbReference>
<evidence type="ECO:0000256" key="13">
    <source>
        <dbReference type="RuleBase" id="RU361172"/>
    </source>
</evidence>
<dbReference type="InterPro" id="IPR020557">
    <property type="entry name" value="Fumarate_lyase_CS"/>
</dbReference>
<evidence type="ECO:0000256" key="2">
    <source>
        <dbReference type="ARBA" id="ARBA00004734"/>
    </source>
</evidence>
<comment type="pathway">
    <text evidence="2 13">Purine metabolism; AMP biosynthesis via de novo pathway; AMP from IMP: step 2/2.</text>
</comment>
<dbReference type="Pfam" id="PF00206">
    <property type="entry name" value="Lyase_1"/>
    <property type="match status" value="1"/>
</dbReference>
<sequence>MIERYTLPAIGKIWEPEYRFQKMLEVEIAACEAMAELGMIPEQALREIKEKAGFDLKRIEEIEAVTRHDVIAFLTAVAERVGEASKYIHMGLTSSDVLDTALSLQMREAADLILEKLDELRQVLVEKAKEHKFTLMMGRTHGVHAEPVTFGLKMALWVTETERNIERMRRAREDIRVGKISGAVGTFANVDPRVEEYVCRKLNLVPARVSTQVIQRDRHAYYMTTLAVIASSLDKFATEIRNLQRTEILEAEEGFAKGQKGSSAMPHKRNPITAERVAGLARVVRGNAMAALENVALWHERDITHSSVERVIIPDSTILVYYMLTKFIEIMRGLIVYPENMERNIEKTLGLIFSQRVLLALVDKGVLRETAYEWVQRNALHAWKTKIPFKELVLKDKDIMSRLTEEEIEQLFDYQYHLRHVDYIFRRAGID</sequence>
<accession>A0A1Z5HRL6</accession>
<dbReference type="Gene3D" id="1.10.40.30">
    <property type="entry name" value="Fumarase/aspartase (C-terminal domain)"/>
    <property type="match status" value="1"/>
</dbReference>
<comment type="catalytic activity">
    <reaction evidence="11">
        <text>N(6)-(1,2-dicarboxyethyl)-AMP = fumarate + AMP</text>
        <dbReference type="Rhea" id="RHEA:16853"/>
        <dbReference type="ChEBI" id="CHEBI:29806"/>
        <dbReference type="ChEBI" id="CHEBI:57567"/>
        <dbReference type="ChEBI" id="CHEBI:456215"/>
        <dbReference type="EC" id="4.3.2.2"/>
    </reaction>
    <physiologicalReaction direction="left-to-right" evidence="11">
        <dbReference type="Rhea" id="RHEA:16854"/>
    </physiologicalReaction>
</comment>
<evidence type="ECO:0000256" key="5">
    <source>
        <dbReference type="ARBA" id="ARBA00017058"/>
    </source>
</evidence>